<dbReference type="SUPFAM" id="SSF50242">
    <property type="entry name" value="TIMP-like"/>
    <property type="match status" value="1"/>
</dbReference>
<keyword evidence="3" id="KW-1185">Reference proteome</keyword>
<dbReference type="AlphaFoldDB" id="A0A291QWB5"/>
<dbReference type="Gene3D" id="2.40.50.120">
    <property type="match status" value="1"/>
</dbReference>
<accession>A0A291QWB5</accession>
<name>A0A291QWB5_9BACT</name>
<evidence type="ECO:0000256" key="1">
    <source>
        <dbReference type="SAM" id="SignalP"/>
    </source>
</evidence>
<organism evidence="2 3">
    <name type="scientific">Chitinophaga caeni</name>
    <dbReference type="NCBI Taxonomy" id="2029983"/>
    <lineage>
        <taxon>Bacteria</taxon>
        <taxon>Pseudomonadati</taxon>
        <taxon>Bacteroidota</taxon>
        <taxon>Chitinophagia</taxon>
        <taxon>Chitinophagales</taxon>
        <taxon>Chitinophagaceae</taxon>
        <taxon>Chitinophaga</taxon>
    </lineage>
</organism>
<dbReference type="PROSITE" id="PS51257">
    <property type="entry name" value="PROKAR_LIPOPROTEIN"/>
    <property type="match status" value="1"/>
</dbReference>
<evidence type="ECO:0008006" key="4">
    <source>
        <dbReference type="Google" id="ProtNLM"/>
    </source>
</evidence>
<dbReference type="KEGG" id="cbae:COR50_14225"/>
<gene>
    <name evidence="2" type="ORF">COR50_14225</name>
</gene>
<dbReference type="EMBL" id="CP023777">
    <property type="protein sequence ID" value="ATL48227.1"/>
    <property type="molecule type" value="Genomic_DNA"/>
</dbReference>
<dbReference type="Proteomes" id="UP000220133">
    <property type="component" value="Chromosome"/>
</dbReference>
<keyword evidence="1" id="KW-0732">Signal</keyword>
<protein>
    <recommendedName>
        <fullName evidence="4">Tissue inhibitor of metalloproteinase</fullName>
    </recommendedName>
</protein>
<sequence length="160" mass="18425">MNRQIGLMFGILLLFAHSSTWACSCVGEMSVKKALKKNDIVFIGKVISMEKITITQNLSGTETNINHYFYRFTFTIEKRYKGKVKTSAIEITTGVGSGDCGYKFEIGKSYVVYANKRKRYFNEGPKVKTFLYTDVCERTTVKVAEEKNEIEKYRKFLFVK</sequence>
<feature type="signal peptide" evidence="1">
    <location>
        <begin position="1"/>
        <end position="22"/>
    </location>
</feature>
<feature type="chain" id="PRO_5012764757" description="Tissue inhibitor of metalloproteinase" evidence="1">
    <location>
        <begin position="23"/>
        <end position="160"/>
    </location>
</feature>
<reference evidence="2 3" key="1">
    <citation type="submission" date="2017-10" db="EMBL/GenBank/DDBJ databases">
        <title>Paenichitinophaga pekingensis gen. nov., sp. nov., isolated from activated sludge.</title>
        <authorList>
            <person name="Jin D."/>
            <person name="Kong X."/>
            <person name="Deng Y."/>
            <person name="Bai Z."/>
        </authorList>
    </citation>
    <scope>NUCLEOTIDE SEQUENCE [LARGE SCALE GENOMIC DNA]</scope>
    <source>
        <strain evidence="2 3">13</strain>
    </source>
</reference>
<evidence type="ECO:0000313" key="2">
    <source>
        <dbReference type="EMBL" id="ATL48227.1"/>
    </source>
</evidence>
<dbReference type="InterPro" id="IPR008993">
    <property type="entry name" value="TIMP-like_OB-fold"/>
</dbReference>
<evidence type="ECO:0000313" key="3">
    <source>
        <dbReference type="Proteomes" id="UP000220133"/>
    </source>
</evidence>
<proteinExistence type="predicted"/>